<dbReference type="PANTHER" id="PTHR32347:SF29">
    <property type="entry name" value="UPF0194 MEMBRANE PROTEIN YBHG"/>
    <property type="match status" value="1"/>
</dbReference>
<proteinExistence type="predicted"/>
<gene>
    <name evidence="4" type="ORF">OCL97_10965</name>
</gene>
<evidence type="ECO:0000256" key="1">
    <source>
        <dbReference type="ARBA" id="ARBA00004196"/>
    </source>
</evidence>
<protein>
    <submittedName>
        <fullName evidence="4">HlyD family efflux transporter periplasmic adaptor subunit</fullName>
    </submittedName>
</protein>
<comment type="subcellular location">
    <subcellularLocation>
        <location evidence="1">Cell envelope</location>
    </subcellularLocation>
</comment>
<dbReference type="InterPro" id="IPR050465">
    <property type="entry name" value="UPF0194_transport"/>
</dbReference>
<keyword evidence="2" id="KW-0175">Coiled coil</keyword>
<dbReference type="RefSeq" id="WP_377370103.1">
    <property type="nucleotide sequence ID" value="NZ_JAOTJD010000018.1"/>
</dbReference>
<dbReference type="Pfam" id="PF25989">
    <property type="entry name" value="YknX_C"/>
    <property type="match status" value="1"/>
</dbReference>
<comment type="caution">
    <text evidence="4">The sequence shown here is derived from an EMBL/GenBank/DDBJ whole genome shotgun (WGS) entry which is preliminary data.</text>
</comment>
<evidence type="ECO:0000313" key="4">
    <source>
        <dbReference type="EMBL" id="MFD3264476.1"/>
    </source>
</evidence>
<accession>A0ABW6CQW1</accession>
<keyword evidence="5" id="KW-1185">Reference proteome</keyword>
<name>A0ABW6CQW1_9CAUL</name>
<evidence type="ECO:0000259" key="3">
    <source>
        <dbReference type="Pfam" id="PF25989"/>
    </source>
</evidence>
<organism evidence="4 5">
    <name type="scientific">Phenylobacterium ferrooxidans</name>
    <dbReference type="NCBI Taxonomy" id="2982689"/>
    <lineage>
        <taxon>Bacteria</taxon>
        <taxon>Pseudomonadati</taxon>
        <taxon>Pseudomonadota</taxon>
        <taxon>Alphaproteobacteria</taxon>
        <taxon>Caulobacterales</taxon>
        <taxon>Caulobacteraceae</taxon>
        <taxon>Phenylobacterium</taxon>
    </lineage>
</organism>
<dbReference type="InterPro" id="IPR058637">
    <property type="entry name" value="YknX-like_C"/>
</dbReference>
<reference evidence="4 5" key="1">
    <citation type="submission" date="2022-09" db="EMBL/GenBank/DDBJ databases">
        <title>New species of Phenylobacterium.</title>
        <authorList>
            <person name="Mieszkin S."/>
        </authorList>
    </citation>
    <scope>NUCLEOTIDE SEQUENCE [LARGE SCALE GENOMIC DNA]</scope>
    <source>
        <strain evidence="4 5">HK31-G</strain>
    </source>
</reference>
<dbReference type="Gene3D" id="2.40.420.20">
    <property type="match status" value="1"/>
</dbReference>
<dbReference type="Proteomes" id="UP001598130">
    <property type="component" value="Unassembled WGS sequence"/>
</dbReference>
<dbReference type="PANTHER" id="PTHR32347">
    <property type="entry name" value="EFFLUX SYSTEM COMPONENT YKNX-RELATED"/>
    <property type="match status" value="1"/>
</dbReference>
<dbReference type="EMBL" id="JAOTJD010000018">
    <property type="protein sequence ID" value="MFD3264476.1"/>
    <property type="molecule type" value="Genomic_DNA"/>
</dbReference>
<feature type="domain" description="YknX-like C-terminal permuted SH3-like" evidence="3">
    <location>
        <begin position="329"/>
        <end position="395"/>
    </location>
</feature>
<evidence type="ECO:0000313" key="5">
    <source>
        <dbReference type="Proteomes" id="UP001598130"/>
    </source>
</evidence>
<sequence>MADIKWVRWALAGAAAAVAAGALALLLVPRPVPVEVGAATVGPIALSVADQGLARVREAYLVAAPVSGRLERVELHVGDPVVAGTTVVARIRPASADLMDPRARTQAEAAATAAQAAVGAAQAQQEQLAAEARKADGDLARVRVLAEKGFAARQALESAEAQSRAGRAAVRAAAAQLAVRRSELAVARGALLGPDAAGGQAVTVTSPASGYVTRVLQESAAPLAMGAPLLEVSDQAGLEAAIEFLSQDAVRIAEGMGAEIYDWGGPGTLPAVVRRVEPQAFTKTSALGVEEQRVRVLLQLTGPPATWARLGPGYRVWGRVILRRSPHALKAPVGALVRADGRWAVYRIEAGRARLIPITVGALADQEAEVLSGLKGGDRLVVFPSDKVRDGARVRARARTAD</sequence>
<evidence type="ECO:0000256" key="2">
    <source>
        <dbReference type="ARBA" id="ARBA00023054"/>
    </source>
</evidence>